<dbReference type="InterPro" id="IPR011705">
    <property type="entry name" value="BACK"/>
</dbReference>
<dbReference type="EMBL" id="SCEB01001503">
    <property type="protein sequence ID" value="RXM96680.1"/>
    <property type="molecule type" value="Genomic_DNA"/>
</dbReference>
<dbReference type="InterPro" id="IPR006652">
    <property type="entry name" value="Kelch_1"/>
</dbReference>
<dbReference type="FunFam" id="1.25.40.420:FF:000001">
    <property type="entry name" value="Kelch-like family member 12"/>
    <property type="match status" value="1"/>
</dbReference>
<evidence type="ECO:0000313" key="5">
    <source>
        <dbReference type="Proteomes" id="UP000289886"/>
    </source>
</evidence>
<feature type="domain" description="BTB" evidence="3">
    <location>
        <begin position="32"/>
        <end position="99"/>
    </location>
</feature>
<keyword evidence="2" id="KW-0677">Repeat</keyword>
<dbReference type="Pfam" id="PF00651">
    <property type="entry name" value="BTB"/>
    <property type="match status" value="1"/>
</dbReference>
<dbReference type="InterPro" id="IPR017096">
    <property type="entry name" value="BTB-kelch_protein"/>
</dbReference>
<dbReference type="Pfam" id="PF01344">
    <property type="entry name" value="Kelch_1"/>
    <property type="match status" value="1"/>
</dbReference>
<dbReference type="InterPro" id="IPR000210">
    <property type="entry name" value="BTB/POZ_dom"/>
</dbReference>
<dbReference type="InterPro" id="IPR047074">
    <property type="entry name" value="KBTBD2_BACK"/>
</dbReference>
<dbReference type="SMART" id="SM00225">
    <property type="entry name" value="BTB"/>
    <property type="match status" value="1"/>
</dbReference>
<dbReference type="SMART" id="SM00875">
    <property type="entry name" value="BACK"/>
    <property type="match status" value="1"/>
</dbReference>
<dbReference type="Proteomes" id="UP000289886">
    <property type="component" value="Unassembled WGS sequence"/>
</dbReference>
<dbReference type="Gene3D" id="2.120.10.80">
    <property type="entry name" value="Kelch-type beta propeller"/>
    <property type="match status" value="1"/>
</dbReference>
<dbReference type="CDD" id="cd18270">
    <property type="entry name" value="BTB_POZ_KBTBD2_BKLHD1"/>
    <property type="match status" value="1"/>
</dbReference>
<dbReference type="InterPro" id="IPR030586">
    <property type="entry name" value="BTB_POZ_KBTBD2"/>
</dbReference>
<dbReference type="SMART" id="SM00612">
    <property type="entry name" value="Kelch"/>
    <property type="match status" value="3"/>
</dbReference>
<dbReference type="PIRSF" id="PIRSF037037">
    <property type="entry name" value="Kelch-like_protein_gigaxonin"/>
    <property type="match status" value="1"/>
</dbReference>
<dbReference type="InterPro" id="IPR015915">
    <property type="entry name" value="Kelch-typ_b-propeller"/>
</dbReference>
<dbReference type="CDD" id="cd18479">
    <property type="entry name" value="BACK_KBTBD2"/>
    <property type="match status" value="1"/>
</dbReference>
<proteinExistence type="predicted"/>
<dbReference type="Gene3D" id="3.30.710.10">
    <property type="entry name" value="Potassium Channel Kv1.1, Chain A"/>
    <property type="match status" value="1"/>
</dbReference>
<dbReference type="AlphaFoldDB" id="A0A662YIX5"/>
<accession>A0A662YIX5</accession>
<dbReference type="Pfam" id="PF07707">
    <property type="entry name" value="BACK"/>
    <property type="match status" value="1"/>
</dbReference>
<protein>
    <submittedName>
        <fullName evidence="4">Kelch repeat and BTB domain-containing protein 2</fullName>
    </submittedName>
</protein>
<sequence>MSDPNELRPVNTQYAVSLLEQLKFFYEQKLLTDVVLIVEGTEFPCHKMVLATCSSYFRAMFMSGLSESKQTHIHMRNVDPVTLQIIITYAYTGNLAINDSTVEPLYETACFLQVEDVLLRCRDYLVKKINAENCVRMLSFGDLFSCNELKQSAKQMVEHKFAVVYRHEAFLQLSHELLIDVLCSDNLNVEKEETVREAAMLWLEYNTESRSQYLSSVLSQIRIDALSEVTQRAWFQGLPPNDKSVVVQGLYKSMPKFFKPRLGMTKEEMLIFIEAAAETPGDNHGGCNTHSAVCYSPQAEKVYKLCNPPGDLQKVGTLVTPDNDIYIAGGQIPLKNSIANHSKTSKLQAVFRPMDSFYWFDAQQNTWIPKTPMLCARIKPSVVYCEGYIYAIGGDNVGGELNKRTVERYDCEKDEWTMVSPLPCAWTWSTSVVAHDCIYVMTHNLMYCYFPRADTWVEMAMRQTSRCFASAATFGDFIFYIGGLHIVSNSGIRLPTSTVDGSSVAVEIYDVNKNEWRTAANIPAKRYSDPCVRAVVIVNSMCIFMRETHMNERAKYAIYQYDLELDRWFLRQPISERVLWDLGKDFRCTVGKLYPSCLEESPWKPPTYLFSPDGAEEFELDGEMVALPRV</sequence>
<dbReference type="SUPFAM" id="SSF117281">
    <property type="entry name" value="Kelch motif"/>
    <property type="match status" value="1"/>
</dbReference>
<dbReference type="OrthoDB" id="6359816at2759"/>
<gene>
    <name evidence="4" type="ORF">EOD39_15392</name>
</gene>
<evidence type="ECO:0000259" key="3">
    <source>
        <dbReference type="PROSITE" id="PS50097"/>
    </source>
</evidence>
<dbReference type="SUPFAM" id="SSF54695">
    <property type="entry name" value="POZ domain"/>
    <property type="match status" value="1"/>
</dbReference>
<organism evidence="4 5">
    <name type="scientific">Acipenser ruthenus</name>
    <name type="common">Sterlet sturgeon</name>
    <dbReference type="NCBI Taxonomy" id="7906"/>
    <lineage>
        <taxon>Eukaryota</taxon>
        <taxon>Metazoa</taxon>
        <taxon>Chordata</taxon>
        <taxon>Craniata</taxon>
        <taxon>Vertebrata</taxon>
        <taxon>Euteleostomi</taxon>
        <taxon>Actinopterygii</taxon>
        <taxon>Chondrostei</taxon>
        <taxon>Acipenseriformes</taxon>
        <taxon>Acipenseridae</taxon>
        <taxon>Acipenser</taxon>
    </lineage>
</organism>
<keyword evidence="1" id="KW-0880">Kelch repeat</keyword>
<keyword evidence="5" id="KW-1185">Reference proteome</keyword>
<evidence type="ECO:0000256" key="2">
    <source>
        <dbReference type="ARBA" id="ARBA00022737"/>
    </source>
</evidence>
<dbReference type="PANTHER" id="PTHR45632">
    <property type="entry name" value="LD33804P"/>
    <property type="match status" value="1"/>
</dbReference>
<dbReference type="Gene3D" id="1.25.40.420">
    <property type="match status" value="1"/>
</dbReference>
<reference evidence="4 5" key="1">
    <citation type="submission" date="2019-01" db="EMBL/GenBank/DDBJ databases">
        <title>Draft Genome and Complete Hox-Cluster Characterization of the Sterlet Sturgeon (Acipenser ruthenus).</title>
        <authorList>
            <person name="Wei Q."/>
        </authorList>
    </citation>
    <scope>NUCLEOTIDE SEQUENCE [LARGE SCALE GENOMIC DNA]</scope>
    <source>
        <strain evidence="4">WHYD16114868_AA</strain>
        <tissue evidence="4">Blood</tissue>
    </source>
</reference>
<evidence type="ECO:0000313" key="4">
    <source>
        <dbReference type="EMBL" id="RXM96680.1"/>
    </source>
</evidence>
<dbReference type="PROSITE" id="PS50097">
    <property type="entry name" value="BTB"/>
    <property type="match status" value="1"/>
</dbReference>
<comment type="caution">
    <text evidence="4">The sequence shown here is derived from an EMBL/GenBank/DDBJ whole genome shotgun (WGS) entry which is preliminary data.</text>
</comment>
<dbReference type="InterPro" id="IPR011333">
    <property type="entry name" value="SKP1/BTB/POZ_sf"/>
</dbReference>
<name>A0A662YIX5_ACIRT</name>
<dbReference type="PANTHER" id="PTHR45632:SF5">
    <property type="entry name" value="KELCH-LIKE PROTEIN 22"/>
    <property type="match status" value="1"/>
</dbReference>
<evidence type="ECO:0000256" key="1">
    <source>
        <dbReference type="ARBA" id="ARBA00022441"/>
    </source>
</evidence>